<feature type="compositionally biased region" description="Polar residues" evidence="1">
    <location>
        <begin position="41"/>
        <end position="59"/>
    </location>
</feature>
<keyword evidence="4" id="KW-1185">Reference proteome</keyword>
<proteinExistence type="predicted"/>
<feature type="compositionally biased region" description="Basic and acidic residues" evidence="1">
    <location>
        <begin position="63"/>
        <end position="72"/>
    </location>
</feature>
<organism evidence="2 4">
    <name type="scientific">Didymodactylos carnosus</name>
    <dbReference type="NCBI Taxonomy" id="1234261"/>
    <lineage>
        <taxon>Eukaryota</taxon>
        <taxon>Metazoa</taxon>
        <taxon>Spiralia</taxon>
        <taxon>Gnathifera</taxon>
        <taxon>Rotifera</taxon>
        <taxon>Eurotatoria</taxon>
        <taxon>Bdelloidea</taxon>
        <taxon>Philodinida</taxon>
        <taxon>Philodinidae</taxon>
        <taxon>Didymodactylos</taxon>
    </lineage>
</organism>
<sequence>MRPSFTGPTSSSRNWQATYDPGTASPNSDSPGYQVLDRYVNNPTASDTNTLAGQSQQPLSAADGEKKSDVKKLASQVFSSR</sequence>
<reference evidence="2" key="1">
    <citation type="submission" date="2021-02" db="EMBL/GenBank/DDBJ databases">
        <authorList>
            <person name="Nowell W R."/>
        </authorList>
    </citation>
    <scope>NUCLEOTIDE SEQUENCE</scope>
</reference>
<evidence type="ECO:0000313" key="4">
    <source>
        <dbReference type="Proteomes" id="UP000663829"/>
    </source>
</evidence>
<dbReference type="EMBL" id="CAJOBC010008624">
    <property type="protein sequence ID" value="CAF3966675.1"/>
    <property type="molecule type" value="Genomic_DNA"/>
</dbReference>
<name>A0A814WCM4_9BILA</name>
<protein>
    <submittedName>
        <fullName evidence="2">Uncharacterized protein</fullName>
    </submittedName>
</protein>
<feature type="region of interest" description="Disordered" evidence="1">
    <location>
        <begin position="1"/>
        <end position="81"/>
    </location>
</feature>
<evidence type="ECO:0000313" key="2">
    <source>
        <dbReference type="EMBL" id="CAF1202279.1"/>
    </source>
</evidence>
<dbReference type="Proteomes" id="UP000663829">
    <property type="component" value="Unassembled WGS sequence"/>
</dbReference>
<dbReference type="AlphaFoldDB" id="A0A814WCM4"/>
<gene>
    <name evidence="2" type="ORF">GPM918_LOCUS23782</name>
    <name evidence="3" type="ORF">SRO942_LOCUS23781</name>
</gene>
<comment type="caution">
    <text evidence="2">The sequence shown here is derived from an EMBL/GenBank/DDBJ whole genome shotgun (WGS) entry which is preliminary data.</text>
</comment>
<dbReference type="EMBL" id="CAJNOQ010008623">
    <property type="protein sequence ID" value="CAF1202279.1"/>
    <property type="molecule type" value="Genomic_DNA"/>
</dbReference>
<dbReference type="Proteomes" id="UP000681722">
    <property type="component" value="Unassembled WGS sequence"/>
</dbReference>
<evidence type="ECO:0000256" key="1">
    <source>
        <dbReference type="SAM" id="MobiDB-lite"/>
    </source>
</evidence>
<accession>A0A814WCM4</accession>
<feature type="compositionally biased region" description="Polar residues" evidence="1">
    <location>
        <begin position="1"/>
        <end position="17"/>
    </location>
</feature>
<evidence type="ECO:0000313" key="3">
    <source>
        <dbReference type="EMBL" id="CAF3966675.1"/>
    </source>
</evidence>